<dbReference type="EMBL" id="DTTC01000014">
    <property type="protein sequence ID" value="HIA97626.1"/>
    <property type="molecule type" value="Genomic_DNA"/>
</dbReference>
<protein>
    <recommendedName>
        <fullName evidence="10">Protein translocase subunit SecY</fullName>
    </recommendedName>
    <alternativeName>
        <fullName evidence="10">Protein transport protein SEC61 subunit alpha homolog</fullName>
    </alternativeName>
</protein>
<evidence type="ECO:0000256" key="4">
    <source>
        <dbReference type="ARBA" id="ARBA00022475"/>
    </source>
</evidence>
<evidence type="ECO:0000256" key="5">
    <source>
        <dbReference type="ARBA" id="ARBA00022692"/>
    </source>
</evidence>
<evidence type="ECO:0000256" key="7">
    <source>
        <dbReference type="ARBA" id="ARBA00022989"/>
    </source>
</evidence>
<dbReference type="PROSITE" id="PS00756">
    <property type="entry name" value="SECY_2"/>
    <property type="match status" value="1"/>
</dbReference>
<evidence type="ECO:0000259" key="12">
    <source>
        <dbReference type="Pfam" id="PF10559"/>
    </source>
</evidence>
<keyword evidence="6 10" id="KW-0653">Protein transport</keyword>
<organism evidence="13 14">
    <name type="scientific">Marine Group III euryarchaeote</name>
    <dbReference type="NCBI Taxonomy" id="2173149"/>
    <lineage>
        <taxon>Archaea</taxon>
        <taxon>Methanobacteriati</taxon>
        <taxon>Thermoplasmatota</taxon>
        <taxon>Thermoplasmata</taxon>
        <taxon>Candidatus Thermoprofundales</taxon>
    </lineage>
</organism>
<evidence type="ECO:0000256" key="6">
    <source>
        <dbReference type="ARBA" id="ARBA00022927"/>
    </source>
</evidence>
<dbReference type="NCBIfam" id="TIGR00967">
    <property type="entry name" value="3a0501s007"/>
    <property type="match status" value="1"/>
</dbReference>
<proteinExistence type="inferred from homology"/>
<sequence>MGFGVMIIIGLVYMGASYSGEGSKLHGLKPIIGRMPTVKKPDGHVHFRTKMTWTLSILIVYFAMTNVAIYGLGSDTIDLFSQYRAILAGASGSLMHLGIGPIVTGSIIMQLFTGAKIINLNLQDARDKEIYQGTQKVLVLVMIIVESVPQVFGFLEPSSSIVGEVGLTWARMTIITQLAIGSYLVFLMDESVSKWGIGSGISLFIAAGVSQAIFTGTLNWEPAPGGGSEVPSGTIPMVLWYLKNSSTADLSNGGYEAMLLAPPNPIVAVLGTLIVFFIVVYVESSRLELPLAHGKVRGARGRYPIRLIYASNIPVILMAALLANVNMFALLFWSHPGMSTWPVVGHNWRLGAFDVTDGSNPVPTMGLAYYVNRLAGLQDWFLPLVSPEKYGQYLGGHEPWQVVAHMIIYMGIMILGSIVFAKFWIETTNMGASSVAKQIQGSGMQIPGFRRDPKIVEKVLERYIPTVTVFSGAMVGFLAAGADMVGTVGQSSGTGVLLTVGIMIRMYEQIGKEQMMEMHPVLRSFFGEE</sequence>
<dbReference type="Proteomes" id="UP000589132">
    <property type="component" value="Unassembled WGS sequence"/>
</dbReference>
<feature type="transmembrane region" description="Helical" evidence="10">
    <location>
        <begin position="195"/>
        <end position="214"/>
    </location>
</feature>
<keyword evidence="8 10" id="KW-0811">Translocation</keyword>
<keyword evidence="4 10" id="KW-1003">Cell membrane</keyword>
<evidence type="ECO:0000256" key="2">
    <source>
        <dbReference type="ARBA" id="ARBA00005751"/>
    </source>
</evidence>
<comment type="subunit">
    <text evidence="10">Component of the Sec protein translocase complex. Heterotrimer consisting of alpha (SecY), beta (SecG) and gamma (SecE) subunits. The heterotrimers can form oligomers, although 1 heterotrimer is thought to be able to translocate proteins. Interacts with the ribosome. May interact with SecDF, and other proteins may be involved.</text>
</comment>
<dbReference type="InterPro" id="IPR030659">
    <property type="entry name" value="SecY_CS"/>
</dbReference>
<dbReference type="NCBIfam" id="NF006341">
    <property type="entry name" value="PRK08568.1-5"/>
    <property type="match status" value="1"/>
</dbReference>
<dbReference type="GO" id="GO:0006605">
    <property type="term" value="P:protein targeting"/>
    <property type="evidence" value="ECO:0007669"/>
    <property type="project" value="UniProtKB-UniRule"/>
</dbReference>
<keyword evidence="5 10" id="KW-0812">Transmembrane</keyword>
<keyword evidence="3 10" id="KW-0813">Transport</keyword>
<accession>A0A7J4CY50</accession>
<gene>
    <name evidence="10 13" type="primary">secY</name>
    <name evidence="13" type="ORF">EYO15_00370</name>
</gene>
<feature type="transmembrane region" description="Helical" evidence="10">
    <location>
        <begin position="137"/>
        <end position="155"/>
    </location>
</feature>
<comment type="caution">
    <text evidence="13">The sequence shown here is derived from an EMBL/GenBank/DDBJ whole genome shotgun (WGS) entry which is preliminary data.</text>
</comment>
<evidence type="ECO:0000256" key="8">
    <source>
        <dbReference type="ARBA" id="ARBA00023010"/>
    </source>
</evidence>
<feature type="transmembrane region" description="Helical" evidence="10">
    <location>
        <begin position="53"/>
        <end position="73"/>
    </location>
</feature>
<comment type="similarity">
    <text evidence="2 10 11">Belongs to the SecY/SEC61-alpha family.</text>
</comment>
<evidence type="ECO:0000313" key="13">
    <source>
        <dbReference type="EMBL" id="HIA97626.1"/>
    </source>
</evidence>
<comment type="subcellular location">
    <subcellularLocation>
        <location evidence="10">Cell membrane</location>
        <topology evidence="10">Multi-pass membrane protein</topology>
    </subcellularLocation>
    <subcellularLocation>
        <location evidence="1">Endomembrane system</location>
        <topology evidence="1">Multi-pass membrane protein</topology>
    </subcellularLocation>
</comment>
<evidence type="ECO:0000256" key="1">
    <source>
        <dbReference type="ARBA" id="ARBA00004127"/>
    </source>
</evidence>
<evidence type="ECO:0000256" key="3">
    <source>
        <dbReference type="ARBA" id="ARBA00022448"/>
    </source>
</evidence>
<keyword evidence="9 10" id="KW-0472">Membrane</keyword>
<dbReference type="InterPro" id="IPR019561">
    <property type="entry name" value="Translocon_Sec61/SecY_plug_dom"/>
</dbReference>
<name>A0A7J4CY50_9ARCH</name>
<reference evidence="14" key="1">
    <citation type="journal article" date="2019" name="bioRxiv">
        <title>Genome diversification in globally distributed novel marine Proteobacteria is linked to environmental adaptation.</title>
        <authorList>
            <person name="Zhou Z."/>
            <person name="Tran P.Q."/>
            <person name="Kieft K."/>
            <person name="Anantharaman K."/>
        </authorList>
    </citation>
    <scope>NUCLEOTIDE SEQUENCE [LARGE SCALE GENOMIC DNA]</scope>
</reference>
<evidence type="ECO:0000256" key="9">
    <source>
        <dbReference type="ARBA" id="ARBA00023136"/>
    </source>
</evidence>
<dbReference type="Gene3D" id="1.10.3370.10">
    <property type="entry name" value="SecY subunit domain"/>
    <property type="match status" value="1"/>
</dbReference>
<feature type="transmembrane region" description="Helical" evidence="10">
    <location>
        <begin position="402"/>
        <end position="425"/>
    </location>
</feature>
<feature type="transmembrane region" description="Helical" evidence="10">
    <location>
        <begin position="488"/>
        <end position="507"/>
    </location>
</feature>
<feature type="transmembrane region" description="Helical" evidence="10">
    <location>
        <begin position="303"/>
        <end position="333"/>
    </location>
</feature>
<dbReference type="GO" id="GO:0005886">
    <property type="term" value="C:plasma membrane"/>
    <property type="evidence" value="ECO:0007669"/>
    <property type="project" value="UniProtKB-SubCell"/>
</dbReference>
<feature type="transmembrane region" description="Helical" evidence="10">
    <location>
        <begin position="265"/>
        <end position="282"/>
    </location>
</feature>
<feature type="transmembrane region" description="Helical" evidence="10">
    <location>
        <begin position="167"/>
        <end position="188"/>
    </location>
</feature>
<dbReference type="GO" id="GO:0065002">
    <property type="term" value="P:intracellular protein transmembrane transport"/>
    <property type="evidence" value="ECO:0007669"/>
    <property type="project" value="UniProtKB-UniRule"/>
</dbReference>
<feature type="transmembrane region" description="Helical" evidence="10">
    <location>
        <begin position="93"/>
        <end position="117"/>
    </location>
</feature>
<dbReference type="GO" id="GO:0012505">
    <property type="term" value="C:endomembrane system"/>
    <property type="evidence" value="ECO:0007669"/>
    <property type="project" value="UniProtKB-SubCell"/>
</dbReference>
<feature type="domain" description="Translocon Sec61/SecY plug" evidence="12">
    <location>
        <begin position="59"/>
        <end position="92"/>
    </location>
</feature>
<keyword evidence="7 10" id="KW-1133">Transmembrane helix</keyword>
<evidence type="ECO:0000256" key="10">
    <source>
        <dbReference type="HAMAP-Rule" id="MF_01465"/>
    </source>
</evidence>
<dbReference type="AlphaFoldDB" id="A0A7J4CY50"/>
<dbReference type="Pfam" id="PF00344">
    <property type="entry name" value="SecY"/>
    <property type="match status" value="1"/>
</dbReference>
<evidence type="ECO:0000313" key="14">
    <source>
        <dbReference type="Proteomes" id="UP000589132"/>
    </source>
</evidence>
<comment type="function">
    <text evidence="10">The central subunit of the protein translocation channel SecYEG. Consists of two halves formed by TMs 1-5 and 6-10. These two domains form a lateral gate at the front which open onto the bilayer between TMs 2 and 7, and are clamped together by SecE at the back. The channel is closed by both a pore ring composed of hydrophobic SecY resides and a short helix (helix 2A) on the extracellular side of the membrane which forms a plug. The plug probably moves laterally to allow the channel to open. The ring and the pore may move independently.</text>
</comment>
<dbReference type="PANTHER" id="PTHR10906">
    <property type="entry name" value="SECY/SEC61-ALPHA FAMILY MEMBER"/>
    <property type="match status" value="1"/>
</dbReference>
<dbReference type="Pfam" id="PF10559">
    <property type="entry name" value="Plug_translocon"/>
    <property type="match status" value="1"/>
</dbReference>
<dbReference type="InterPro" id="IPR002208">
    <property type="entry name" value="SecY/SEC61-alpha"/>
</dbReference>
<dbReference type="InterPro" id="IPR026593">
    <property type="entry name" value="SecY"/>
</dbReference>
<dbReference type="SUPFAM" id="SSF103491">
    <property type="entry name" value="Preprotein translocase SecY subunit"/>
    <property type="match status" value="1"/>
</dbReference>
<dbReference type="HAMAP" id="MF_01465">
    <property type="entry name" value="SecY"/>
    <property type="match status" value="1"/>
</dbReference>
<evidence type="ECO:0000256" key="11">
    <source>
        <dbReference type="RuleBase" id="RU004349"/>
    </source>
</evidence>
<dbReference type="InterPro" id="IPR023201">
    <property type="entry name" value="SecY_dom_sf"/>
</dbReference>
<feature type="transmembrane region" description="Helical" evidence="10">
    <location>
        <begin position="463"/>
        <end position="482"/>
    </location>
</feature>